<reference evidence="1" key="1">
    <citation type="journal article" date="2021" name="PeerJ">
        <title>Extensive microbial diversity within the chicken gut microbiome revealed by metagenomics and culture.</title>
        <authorList>
            <person name="Gilroy R."/>
            <person name="Ravi A."/>
            <person name="Getino M."/>
            <person name="Pursley I."/>
            <person name="Horton D.L."/>
            <person name="Alikhan N.F."/>
            <person name="Baker D."/>
            <person name="Gharbi K."/>
            <person name="Hall N."/>
            <person name="Watson M."/>
            <person name="Adriaenssens E.M."/>
            <person name="Foster-Nyarko E."/>
            <person name="Jarju S."/>
            <person name="Secka A."/>
            <person name="Antonio M."/>
            <person name="Oren A."/>
            <person name="Chaudhuri R.R."/>
            <person name="La Ragione R."/>
            <person name="Hildebrand F."/>
            <person name="Pallen M.J."/>
        </authorList>
    </citation>
    <scope>NUCLEOTIDE SEQUENCE</scope>
    <source>
        <strain evidence="1">CHK195-9823</strain>
    </source>
</reference>
<gene>
    <name evidence="1" type="ORF">H9747_01965</name>
</gene>
<sequence length="52" mass="6412">MKWEKSVRLHEEKHTPKKEKDFWRSKLDEAIEDMETGRVQTIEEVWRELDAL</sequence>
<dbReference type="AlphaFoldDB" id="A0A9D1TEW8"/>
<evidence type="ECO:0000313" key="1">
    <source>
        <dbReference type="EMBL" id="HIV37757.1"/>
    </source>
</evidence>
<accession>A0A9D1TEW8</accession>
<name>A0A9D1TEW8_9FIRM</name>
<dbReference type="Proteomes" id="UP000886814">
    <property type="component" value="Unassembled WGS sequence"/>
</dbReference>
<proteinExistence type="predicted"/>
<dbReference type="EMBL" id="DXIQ01000010">
    <property type="protein sequence ID" value="HIV37757.1"/>
    <property type="molecule type" value="Genomic_DNA"/>
</dbReference>
<organism evidence="1 2">
    <name type="scientific">Candidatus Blautia stercorigallinarum</name>
    <dbReference type="NCBI Taxonomy" id="2838501"/>
    <lineage>
        <taxon>Bacteria</taxon>
        <taxon>Bacillati</taxon>
        <taxon>Bacillota</taxon>
        <taxon>Clostridia</taxon>
        <taxon>Lachnospirales</taxon>
        <taxon>Lachnospiraceae</taxon>
        <taxon>Blautia</taxon>
    </lineage>
</organism>
<reference evidence="1" key="2">
    <citation type="submission" date="2021-04" db="EMBL/GenBank/DDBJ databases">
        <authorList>
            <person name="Gilroy R."/>
        </authorList>
    </citation>
    <scope>NUCLEOTIDE SEQUENCE</scope>
    <source>
        <strain evidence="1">CHK195-9823</strain>
    </source>
</reference>
<protein>
    <submittedName>
        <fullName evidence="1">Uncharacterized protein</fullName>
    </submittedName>
</protein>
<comment type="caution">
    <text evidence="1">The sequence shown here is derived from an EMBL/GenBank/DDBJ whole genome shotgun (WGS) entry which is preliminary data.</text>
</comment>
<evidence type="ECO:0000313" key="2">
    <source>
        <dbReference type="Proteomes" id="UP000886814"/>
    </source>
</evidence>